<keyword evidence="1" id="KW-0732">Signal</keyword>
<dbReference type="Proteomes" id="UP000316079">
    <property type="component" value="Unassembled WGS sequence"/>
</dbReference>
<dbReference type="AlphaFoldDB" id="A0A553R4S7"/>
<dbReference type="PROSITE" id="PS50835">
    <property type="entry name" value="IG_LIKE"/>
    <property type="match status" value="1"/>
</dbReference>
<evidence type="ECO:0000256" key="1">
    <source>
        <dbReference type="SAM" id="SignalP"/>
    </source>
</evidence>
<proteinExistence type="predicted"/>
<keyword evidence="4" id="KW-1185">Reference proteome</keyword>
<feature type="chain" id="PRO_5022206709" description="Ig-like domain-containing protein" evidence="1">
    <location>
        <begin position="24"/>
        <end position="210"/>
    </location>
</feature>
<dbReference type="InterPro" id="IPR013783">
    <property type="entry name" value="Ig-like_fold"/>
</dbReference>
<organism evidence="3 4">
    <name type="scientific">Danionella cerebrum</name>
    <dbReference type="NCBI Taxonomy" id="2873325"/>
    <lineage>
        <taxon>Eukaryota</taxon>
        <taxon>Metazoa</taxon>
        <taxon>Chordata</taxon>
        <taxon>Craniata</taxon>
        <taxon>Vertebrata</taxon>
        <taxon>Euteleostomi</taxon>
        <taxon>Actinopterygii</taxon>
        <taxon>Neopterygii</taxon>
        <taxon>Teleostei</taxon>
        <taxon>Ostariophysi</taxon>
        <taxon>Cypriniformes</taxon>
        <taxon>Danionidae</taxon>
        <taxon>Danioninae</taxon>
        <taxon>Danionella</taxon>
    </lineage>
</organism>
<name>A0A553R4S7_9TELE</name>
<dbReference type="OrthoDB" id="8893416at2759"/>
<reference evidence="3 4" key="1">
    <citation type="journal article" date="2019" name="Sci. Data">
        <title>Hybrid genome assembly and annotation of Danionella translucida.</title>
        <authorList>
            <person name="Kadobianskyi M."/>
            <person name="Schulze L."/>
            <person name="Schuelke M."/>
            <person name="Judkewitz B."/>
        </authorList>
    </citation>
    <scope>NUCLEOTIDE SEQUENCE [LARGE SCALE GENOMIC DNA]</scope>
    <source>
        <strain evidence="3 4">Bolton</strain>
    </source>
</reference>
<comment type="caution">
    <text evidence="3">The sequence shown here is derived from an EMBL/GenBank/DDBJ whole genome shotgun (WGS) entry which is preliminary data.</text>
</comment>
<evidence type="ECO:0000259" key="2">
    <source>
        <dbReference type="PROSITE" id="PS50835"/>
    </source>
</evidence>
<gene>
    <name evidence="3" type="ORF">DNTS_020334</name>
</gene>
<evidence type="ECO:0000313" key="4">
    <source>
        <dbReference type="Proteomes" id="UP000316079"/>
    </source>
</evidence>
<evidence type="ECO:0000313" key="3">
    <source>
        <dbReference type="EMBL" id="TRY97173.1"/>
    </source>
</evidence>
<feature type="domain" description="Ig-like" evidence="2">
    <location>
        <begin position="68"/>
        <end position="162"/>
    </location>
</feature>
<accession>A0A553R4S7</accession>
<dbReference type="EMBL" id="SRMA01025239">
    <property type="protein sequence ID" value="TRY97173.1"/>
    <property type="molecule type" value="Genomic_DNA"/>
</dbReference>
<dbReference type="InterPro" id="IPR036179">
    <property type="entry name" value="Ig-like_dom_sf"/>
</dbReference>
<dbReference type="SUPFAM" id="SSF48726">
    <property type="entry name" value="Immunoglobulin"/>
    <property type="match status" value="1"/>
</dbReference>
<dbReference type="Gene3D" id="2.60.40.10">
    <property type="entry name" value="Immunoglobulins"/>
    <property type="match status" value="1"/>
</dbReference>
<protein>
    <recommendedName>
        <fullName evidence="2">Ig-like domain-containing protein</fullName>
    </recommendedName>
</protein>
<sequence>MFWKRITNCLIFLIFTELHQTGAEKVITVEGATVHITCRHPEEWNEENVQRQDSGEYNCKMTKMIPPPAMETNTKTILQVAGLGLNLLPVNDSCIHLVCSLDVPALQSVTFTWEVNRQTHNPLYKSNRSELDLCKPDWSDGDIITCRIKFPGFHLNKSIQLSPDSQCRKEDHSGSMVFTNKVYENFSFAMSYQNSQSDVKPQTEECIYEN</sequence>
<feature type="signal peptide" evidence="1">
    <location>
        <begin position="1"/>
        <end position="23"/>
    </location>
</feature>
<dbReference type="InterPro" id="IPR007110">
    <property type="entry name" value="Ig-like_dom"/>
</dbReference>